<proteinExistence type="predicted"/>
<accession>A0A4Q5ALQ2</accession>
<comment type="caution">
    <text evidence="1">The sequence shown here is derived from an EMBL/GenBank/DDBJ whole genome shotgun (WGS) entry which is preliminary data.</text>
</comment>
<dbReference type="RefSeq" id="WP_129870975.1">
    <property type="nucleotide sequence ID" value="NZ_RYUO01000003.1"/>
</dbReference>
<evidence type="ECO:0000313" key="1">
    <source>
        <dbReference type="EMBL" id="RYQ29975.1"/>
    </source>
</evidence>
<reference evidence="1 2" key="1">
    <citation type="submission" date="2018-12" db="EMBL/GenBank/DDBJ databases">
        <title>Unveiling genomic diversity among members of the Bifidobacterium pseudolongum species, a widely distributed gut commensal of the animal kingdom.</title>
        <authorList>
            <person name="Lugli G.A."/>
            <person name="Duranti S."/>
            <person name="Albert K."/>
            <person name="Mancabelli L."/>
            <person name="Napoli S."/>
            <person name="Viappiani A."/>
            <person name="Anzalone R."/>
            <person name="Longhi G."/>
            <person name="Milani C."/>
            <person name="Turroni F."/>
            <person name="Alessandri G."/>
            <person name="Sela D.A."/>
            <person name="Van Sinderen D."/>
            <person name="Ventura M."/>
        </authorList>
    </citation>
    <scope>NUCLEOTIDE SEQUENCE [LARGE SCALE GENOMIC DNA]</scope>
    <source>
        <strain evidence="1 2">2017B</strain>
    </source>
</reference>
<protein>
    <submittedName>
        <fullName evidence="1">Uncharacterized protein</fullName>
    </submittedName>
</protein>
<name>A0A4Q5ALQ2_9BIFI</name>
<dbReference type="AlphaFoldDB" id="A0A4Q5ALQ2"/>
<evidence type="ECO:0000313" key="2">
    <source>
        <dbReference type="Proteomes" id="UP000291920"/>
    </source>
</evidence>
<dbReference type="EMBL" id="RYUT01000003">
    <property type="protein sequence ID" value="RYQ29975.1"/>
    <property type="molecule type" value="Genomic_DNA"/>
</dbReference>
<dbReference type="Proteomes" id="UP000291920">
    <property type="component" value="Unassembled WGS sequence"/>
</dbReference>
<organism evidence="1 2">
    <name type="scientific">Bifidobacterium pseudolongum subsp. globosum</name>
    <dbReference type="NCBI Taxonomy" id="1690"/>
    <lineage>
        <taxon>Bacteria</taxon>
        <taxon>Bacillati</taxon>
        <taxon>Actinomycetota</taxon>
        <taxon>Actinomycetes</taxon>
        <taxon>Bifidobacteriales</taxon>
        <taxon>Bifidobacteriaceae</taxon>
        <taxon>Bifidobacterium</taxon>
    </lineage>
</organism>
<sequence length="139" mass="15324">MSRLITLPDGRQVTGCKNYVRTPKPGLLIDSRIEVGIALDAAGLKAGTPISLYVRGETSNTQTPLRVWLSSTTMPTAREVTPDQFKAGIRLDADKVGTDGCVVIFNTTAGSYKLWHFAVMLHDEMDESKVISQFNEYYP</sequence>
<gene>
    <name evidence="1" type="ORF">PG2017B_1258</name>
</gene>